<gene>
    <name evidence="3" type="ORF">O1R50_23140</name>
</gene>
<sequence length="355" mass="39173">MTFPFRGDLFAVAAAVVLATIAGLSIGGLPLAAYAMLSTAMLGGMYVLWSRAKRSQRHAAAGVDKRLKGIEQQLSSMQAEQAKQTKRLTVLPRQLDALEPRLEAIAAAVEGLRAPDGDVDRLHQRLASIGDSVERLPNQTKNAVRTWTRTVYAELEDLEALYRDINPDQALPPMRGWAAGADLSRFLYREVADNGRRNIVECGSGSTTVILAYALRANGSGRVTSLEHQEEFVEATQRMLADRGLSEWAQVVHAPLTDVKLGEEGFLWYEPGRIPDGPIDMCFVDGPPRTVGDAARYPAVPLMRDRLASDAVIILDDAHRSDERAIGERWQAELPDFTAQRLRHDYGTFVLRRNA</sequence>
<evidence type="ECO:0000256" key="1">
    <source>
        <dbReference type="SAM" id="Coils"/>
    </source>
</evidence>
<dbReference type="Proteomes" id="UP001146067">
    <property type="component" value="Unassembled WGS sequence"/>
</dbReference>
<dbReference type="EC" id="2.1.1.-" evidence="3"/>
<protein>
    <submittedName>
        <fullName evidence="3">Class I SAM-dependent methyltransferase</fullName>
        <ecNumber evidence="3">2.1.1.-</ecNumber>
    </submittedName>
</protein>
<dbReference type="EMBL" id="JAPZVP010000025">
    <property type="protein sequence ID" value="MDA1362537.1"/>
    <property type="molecule type" value="Genomic_DNA"/>
</dbReference>
<feature type="transmembrane region" description="Helical" evidence="2">
    <location>
        <begin position="7"/>
        <end position="26"/>
    </location>
</feature>
<keyword evidence="1" id="KW-0175">Coiled coil</keyword>
<dbReference type="RefSeq" id="WP_270112627.1">
    <property type="nucleotide sequence ID" value="NZ_JAPZVP010000025.1"/>
</dbReference>
<keyword evidence="2" id="KW-0472">Membrane</keyword>
<keyword evidence="2" id="KW-0812">Transmembrane</keyword>
<organism evidence="3 4">
    <name type="scientific">Glycomyces luteolus</name>
    <dbReference type="NCBI Taxonomy" id="2670330"/>
    <lineage>
        <taxon>Bacteria</taxon>
        <taxon>Bacillati</taxon>
        <taxon>Actinomycetota</taxon>
        <taxon>Actinomycetes</taxon>
        <taxon>Glycomycetales</taxon>
        <taxon>Glycomycetaceae</taxon>
        <taxon>Glycomyces</taxon>
    </lineage>
</organism>
<dbReference type="AlphaFoldDB" id="A0A9X3PF24"/>
<keyword evidence="3" id="KW-0808">Transferase</keyword>
<keyword evidence="4" id="KW-1185">Reference proteome</keyword>
<comment type="caution">
    <text evidence="3">The sequence shown here is derived from an EMBL/GenBank/DDBJ whole genome shotgun (WGS) entry which is preliminary data.</text>
</comment>
<evidence type="ECO:0000256" key="2">
    <source>
        <dbReference type="SAM" id="Phobius"/>
    </source>
</evidence>
<dbReference type="SUPFAM" id="SSF53335">
    <property type="entry name" value="S-adenosyl-L-methionine-dependent methyltransferases"/>
    <property type="match status" value="1"/>
</dbReference>
<evidence type="ECO:0000313" key="3">
    <source>
        <dbReference type="EMBL" id="MDA1362537.1"/>
    </source>
</evidence>
<feature type="coiled-coil region" evidence="1">
    <location>
        <begin position="60"/>
        <end position="87"/>
    </location>
</feature>
<dbReference type="InterPro" id="IPR029063">
    <property type="entry name" value="SAM-dependent_MTases_sf"/>
</dbReference>
<proteinExistence type="predicted"/>
<keyword evidence="3" id="KW-0489">Methyltransferase</keyword>
<name>A0A9X3PF24_9ACTN</name>
<dbReference type="Pfam" id="PF13578">
    <property type="entry name" value="Methyltransf_24"/>
    <property type="match status" value="1"/>
</dbReference>
<dbReference type="Gene3D" id="3.40.50.150">
    <property type="entry name" value="Vaccinia Virus protein VP39"/>
    <property type="match status" value="1"/>
</dbReference>
<dbReference type="GO" id="GO:0008168">
    <property type="term" value="F:methyltransferase activity"/>
    <property type="evidence" value="ECO:0007669"/>
    <property type="project" value="UniProtKB-KW"/>
</dbReference>
<evidence type="ECO:0000313" key="4">
    <source>
        <dbReference type="Proteomes" id="UP001146067"/>
    </source>
</evidence>
<accession>A0A9X3PF24</accession>
<reference evidence="3" key="1">
    <citation type="submission" date="2022-12" db="EMBL/GenBank/DDBJ databases">
        <title>Gycomyces niveus sp.nov.,a novel actinomycete isolated from soil in Shouguan.</title>
        <authorList>
            <person name="Yang X."/>
        </authorList>
    </citation>
    <scope>NUCLEOTIDE SEQUENCE</scope>
    <source>
        <strain evidence="3">NEAU-A15</strain>
    </source>
</reference>
<keyword evidence="2" id="KW-1133">Transmembrane helix</keyword>
<dbReference type="GO" id="GO:0032259">
    <property type="term" value="P:methylation"/>
    <property type="evidence" value="ECO:0007669"/>
    <property type="project" value="UniProtKB-KW"/>
</dbReference>